<dbReference type="Proteomes" id="UP000324897">
    <property type="component" value="Chromosome 3"/>
</dbReference>
<feature type="non-terminal residue" evidence="1">
    <location>
        <position position="1"/>
    </location>
</feature>
<dbReference type="Gramene" id="TVU09060">
    <property type="protein sequence ID" value="TVU09060"/>
    <property type="gene ID" value="EJB05_42500"/>
</dbReference>
<reference evidence="1 2" key="1">
    <citation type="journal article" date="2019" name="Sci. Rep.">
        <title>A high-quality genome of Eragrostis curvula grass provides insights into Poaceae evolution and supports new strategies to enhance forage quality.</title>
        <authorList>
            <person name="Carballo J."/>
            <person name="Santos B.A.C.M."/>
            <person name="Zappacosta D."/>
            <person name="Garbus I."/>
            <person name="Selva J.P."/>
            <person name="Gallo C.A."/>
            <person name="Diaz A."/>
            <person name="Albertini E."/>
            <person name="Caccamo M."/>
            <person name="Echenique V."/>
        </authorList>
    </citation>
    <scope>NUCLEOTIDE SEQUENCE [LARGE SCALE GENOMIC DNA]</scope>
    <source>
        <strain evidence="2">cv. Victoria</strain>
        <tissue evidence="1">Leaf</tissue>
    </source>
</reference>
<sequence length="91" mass="10347">MHFPVVLVRHVHSSRPAVGLSLRVYAWLFIANRNNVEAAAENPLIQAPKASIVPTASDLLNFLCDMSYSTWLQHVYWATASDYKYMLQLNL</sequence>
<name>A0A5J9TCC1_9POAL</name>
<evidence type="ECO:0000313" key="1">
    <source>
        <dbReference type="EMBL" id="TVU09060.1"/>
    </source>
</evidence>
<organism evidence="1 2">
    <name type="scientific">Eragrostis curvula</name>
    <name type="common">weeping love grass</name>
    <dbReference type="NCBI Taxonomy" id="38414"/>
    <lineage>
        <taxon>Eukaryota</taxon>
        <taxon>Viridiplantae</taxon>
        <taxon>Streptophyta</taxon>
        <taxon>Embryophyta</taxon>
        <taxon>Tracheophyta</taxon>
        <taxon>Spermatophyta</taxon>
        <taxon>Magnoliopsida</taxon>
        <taxon>Liliopsida</taxon>
        <taxon>Poales</taxon>
        <taxon>Poaceae</taxon>
        <taxon>PACMAD clade</taxon>
        <taxon>Chloridoideae</taxon>
        <taxon>Eragrostideae</taxon>
        <taxon>Eragrostidinae</taxon>
        <taxon>Eragrostis</taxon>
    </lineage>
</organism>
<gene>
    <name evidence="1" type="ORF">EJB05_42500</name>
</gene>
<proteinExistence type="predicted"/>
<protein>
    <submittedName>
        <fullName evidence="1">Uncharacterized protein</fullName>
    </submittedName>
</protein>
<accession>A0A5J9TCC1</accession>
<evidence type="ECO:0000313" key="2">
    <source>
        <dbReference type="Proteomes" id="UP000324897"/>
    </source>
</evidence>
<dbReference type="EMBL" id="RWGY01000039">
    <property type="protein sequence ID" value="TVU09060.1"/>
    <property type="molecule type" value="Genomic_DNA"/>
</dbReference>
<keyword evidence="2" id="KW-1185">Reference proteome</keyword>
<comment type="caution">
    <text evidence="1">The sequence shown here is derived from an EMBL/GenBank/DDBJ whole genome shotgun (WGS) entry which is preliminary data.</text>
</comment>
<dbReference type="AlphaFoldDB" id="A0A5J9TCC1"/>